<evidence type="ECO:0000313" key="1">
    <source>
        <dbReference type="EMBL" id="UNM14840.1"/>
    </source>
</evidence>
<organism evidence="1 2">
    <name type="scientific">Streptomyces formicae</name>
    <dbReference type="NCBI Taxonomy" id="1616117"/>
    <lineage>
        <taxon>Bacteria</taxon>
        <taxon>Bacillati</taxon>
        <taxon>Actinomycetota</taxon>
        <taxon>Actinomycetes</taxon>
        <taxon>Kitasatosporales</taxon>
        <taxon>Streptomycetaceae</taxon>
        <taxon>Streptomyces</taxon>
    </lineage>
</organism>
<proteinExistence type="predicted"/>
<name>A0ABY3WWC4_9ACTN</name>
<dbReference type="RefSeq" id="WP_242335358.1">
    <property type="nucleotide sequence ID" value="NZ_CP071872.1"/>
</dbReference>
<keyword evidence="2" id="KW-1185">Reference proteome</keyword>
<dbReference type="Proteomes" id="UP000828924">
    <property type="component" value="Chromosome"/>
</dbReference>
<protein>
    <submittedName>
        <fullName evidence="1">DUF3472 domain-containing protein</fullName>
    </submittedName>
</protein>
<gene>
    <name evidence="1" type="ORF">J4032_28260</name>
</gene>
<dbReference type="Pfam" id="PF11958">
    <property type="entry name" value="DUF3472"/>
    <property type="match status" value="1"/>
</dbReference>
<sequence length="257" mass="26665">MPSADPRTAQRSRRGRRLGVLAGVCAGALASLLYSTGTAAAAVTPGGLISNSYTISGAPTEGLEKLAFPLKVISQPNDSGYYWAQQYYFKSGQAGYVGLQPRPGNSGIAVFSVFGSGTSTSHANCRTGADGGAGTSCSVTYPYVKGRWYQLEIIKTGTNNWTGYVVDTSNNVWTTIGSWNVSASAGLLKPSGVGFVEYYKSVADCGSIPYGQAVWGKPFVDPEPGTGTNTSAYTYGPCKANASYSISAGQVTMTTGG</sequence>
<dbReference type="EMBL" id="CP071872">
    <property type="protein sequence ID" value="UNM14840.1"/>
    <property type="molecule type" value="Genomic_DNA"/>
</dbReference>
<evidence type="ECO:0000313" key="2">
    <source>
        <dbReference type="Proteomes" id="UP000828924"/>
    </source>
</evidence>
<reference evidence="1 2" key="1">
    <citation type="submission" date="2021-03" db="EMBL/GenBank/DDBJ databases">
        <title>Complete genome of Streptomyces formicae strain 1H-GS9 (DSM 100524).</title>
        <authorList>
            <person name="Atanasov K.E."/>
            <person name="Altabella T."/>
            <person name="Ferrer A."/>
        </authorList>
    </citation>
    <scope>NUCLEOTIDE SEQUENCE [LARGE SCALE GENOMIC DNA]</scope>
    <source>
        <strain evidence="1 2">1H-GS9</strain>
    </source>
</reference>
<dbReference type="InterPro" id="IPR021862">
    <property type="entry name" value="DUF3472"/>
</dbReference>
<accession>A0ABY3WWC4</accession>